<dbReference type="PANTHER" id="PTHR15069">
    <property type="entry name" value="PROTEASOME ASSEMBLY CHAPERONE 1"/>
    <property type="match status" value="1"/>
</dbReference>
<dbReference type="Proteomes" id="UP000311919">
    <property type="component" value="Unassembled WGS sequence"/>
</dbReference>
<accession>A0A4Z2CUU9</accession>
<comment type="caution">
    <text evidence="4">The sequence shown here is derived from an EMBL/GenBank/DDBJ whole genome shotgun (WGS) entry which is preliminary data.</text>
</comment>
<dbReference type="AlphaFoldDB" id="A0A4Z2CUU9"/>
<sequence length="296" mass="34349">MEYFLKRTPAFSRALGDIDSDSEDDDSFLGDLQNGRDTSNELPIFTDKWDEQLNIDQLYKSYKTISHIIVAIGPLTTAFVTIGIDLTHKDPFFTKVSYGKISLILSSYYLPDHDNTLVICIEDEPKYLCYQHKHILYQYLDQIFRYNENFTNDKINIKDVNVLCSRQVTQYHSKLKTPPPFIRCILTSSTLNSQFPKLEEPNILTGLPAEVLSWFYFKSLPVSAYIVFYLAHVSVYEWSGVKEILNSLLPVGFEIMHKQFLPNNEWDNNLLDEKLKDMCITAVCNNERAKTDQMYT</sequence>
<dbReference type="Pfam" id="PF16094">
    <property type="entry name" value="PAC1"/>
    <property type="match status" value="1"/>
</dbReference>
<dbReference type="PANTHER" id="PTHR15069:SF1">
    <property type="entry name" value="PROTEASOME ASSEMBLY CHAPERONE 1"/>
    <property type="match status" value="1"/>
</dbReference>
<evidence type="ECO:0000313" key="4">
    <source>
        <dbReference type="EMBL" id="TNN07985.1"/>
    </source>
</evidence>
<keyword evidence="3" id="KW-0143">Chaperone</keyword>
<evidence type="ECO:0000256" key="1">
    <source>
        <dbReference type="ARBA" id="ARBA00005261"/>
    </source>
</evidence>
<dbReference type="OrthoDB" id="17536at2759"/>
<dbReference type="EMBL" id="SKCS01000417">
    <property type="protein sequence ID" value="TNN07984.1"/>
    <property type="molecule type" value="Genomic_DNA"/>
</dbReference>
<dbReference type="GO" id="GO:0070628">
    <property type="term" value="F:proteasome binding"/>
    <property type="evidence" value="ECO:0007669"/>
    <property type="project" value="TreeGrafter"/>
</dbReference>
<dbReference type="GO" id="GO:0005783">
    <property type="term" value="C:endoplasmic reticulum"/>
    <property type="evidence" value="ECO:0007669"/>
    <property type="project" value="InterPro"/>
</dbReference>
<dbReference type="EMBL" id="SKCS01000417">
    <property type="protein sequence ID" value="TNN07985.1"/>
    <property type="molecule type" value="Genomic_DNA"/>
</dbReference>
<evidence type="ECO:0000256" key="3">
    <source>
        <dbReference type="ARBA" id="ARBA00023186"/>
    </source>
</evidence>
<dbReference type="GO" id="GO:0080129">
    <property type="term" value="P:proteasome core complex assembly"/>
    <property type="evidence" value="ECO:0007669"/>
    <property type="project" value="TreeGrafter"/>
</dbReference>
<proteinExistence type="inferred from homology"/>
<name>A0A4Z2CUU9_SCHJA</name>
<gene>
    <name evidence="4" type="ORF">EWB00_007354</name>
</gene>
<evidence type="ECO:0000256" key="2">
    <source>
        <dbReference type="ARBA" id="ARBA00019180"/>
    </source>
</evidence>
<keyword evidence="5" id="KW-1185">Reference proteome</keyword>
<dbReference type="EMBL" id="SKCS01000417">
    <property type="protein sequence ID" value="TNN07983.1"/>
    <property type="molecule type" value="Genomic_DNA"/>
</dbReference>
<dbReference type="EMBL" id="SKCS01000417">
    <property type="protein sequence ID" value="TNN07982.1"/>
    <property type="molecule type" value="Genomic_DNA"/>
</dbReference>
<dbReference type="InterPro" id="IPR016565">
    <property type="entry name" value="Proteasome_assmbl_chp_1"/>
</dbReference>
<organism evidence="4 5">
    <name type="scientific">Schistosoma japonicum</name>
    <name type="common">Blood fluke</name>
    <dbReference type="NCBI Taxonomy" id="6182"/>
    <lineage>
        <taxon>Eukaryota</taxon>
        <taxon>Metazoa</taxon>
        <taxon>Spiralia</taxon>
        <taxon>Lophotrochozoa</taxon>
        <taxon>Platyhelminthes</taxon>
        <taxon>Trematoda</taxon>
        <taxon>Digenea</taxon>
        <taxon>Strigeidida</taxon>
        <taxon>Schistosomatoidea</taxon>
        <taxon>Schistosomatidae</taxon>
        <taxon>Schistosoma</taxon>
    </lineage>
</organism>
<evidence type="ECO:0000313" key="5">
    <source>
        <dbReference type="Proteomes" id="UP000311919"/>
    </source>
</evidence>
<comment type="similarity">
    <text evidence="1">Belongs to the PSMG1 family.</text>
</comment>
<protein>
    <recommendedName>
        <fullName evidence="2">Proteasome assembly chaperone 1</fullName>
    </recommendedName>
</protein>
<reference evidence="4 5" key="1">
    <citation type="submission" date="2019-03" db="EMBL/GenBank/DDBJ databases">
        <title>An improved genome assembly of the fluke Schistosoma japonicum.</title>
        <authorList>
            <person name="Hu W."/>
            <person name="Luo F."/>
            <person name="Yin M."/>
            <person name="Mo X."/>
            <person name="Sun C."/>
            <person name="Wu Q."/>
            <person name="Zhu B."/>
            <person name="Xiang M."/>
            <person name="Wang J."/>
            <person name="Wang Y."/>
            <person name="Zhang T."/>
            <person name="Xu B."/>
            <person name="Zheng H."/>
            <person name="Feng Z."/>
        </authorList>
    </citation>
    <scope>NUCLEOTIDE SEQUENCE [LARGE SCALE GENOMIC DNA]</scope>
    <source>
        <strain evidence="4">HuSjv2</strain>
        <tissue evidence="4">Worms</tissue>
    </source>
</reference>